<dbReference type="PANTHER" id="PTHR10629:SF52">
    <property type="entry name" value="DNA (CYTOSINE-5)-METHYLTRANSFERASE 1"/>
    <property type="match status" value="1"/>
</dbReference>
<dbReference type="InterPro" id="IPR001525">
    <property type="entry name" value="C5_MeTfrase"/>
</dbReference>
<dbReference type="GO" id="GO:0006346">
    <property type="term" value="P:DNA methylation-dependent constitutive heterochromatin formation"/>
    <property type="evidence" value="ECO:0007669"/>
    <property type="project" value="InterPro"/>
</dbReference>
<dbReference type="GO" id="GO:0032259">
    <property type="term" value="P:methylation"/>
    <property type="evidence" value="ECO:0007669"/>
    <property type="project" value="UniProtKB-KW"/>
</dbReference>
<accession>A0A0C3CG32</accession>
<evidence type="ECO:0000256" key="9">
    <source>
        <dbReference type="PIRSR" id="PIRSR037404-1"/>
    </source>
</evidence>
<dbReference type="AlphaFoldDB" id="A0A0C3CG32"/>
<keyword evidence="3 10" id="KW-0489">Methyltransferase</keyword>
<feature type="region of interest" description="Disordered" evidence="12">
    <location>
        <begin position="1002"/>
        <end position="1024"/>
    </location>
</feature>
<evidence type="ECO:0000256" key="10">
    <source>
        <dbReference type="PROSITE-ProRule" id="PRU01016"/>
    </source>
</evidence>
<dbReference type="Proteomes" id="UP000053424">
    <property type="component" value="Unassembled WGS sequence"/>
</dbReference>
<dbReference type="GO" id="GO:0044027">
    <property type="term" value="P:negative regulation of gene expression via chromosomal CpG island methylation"/>
    <property type="evidence" value="ECO:0007669"/>
    <property type="project" value="TreeGrafter"/>
</dbReference>
<dbReference type="STRING" id="686832.A0A0C3CG32"/>
<evidence type="ECO:0000256" key="1">
    <source>
        <dbReference type="ARBA" id="ARBA00004123"/>
    </source>
</evidence>
<proteinExistence type="inferred from homology"/>
<evidence type="ECO:0000256" key="8">
    <source>
        <dbReference type="ARBA" id="ARBA00023242"/>
    </source>
</evidence>
<dbReference type="PROSITE" id="PS51679">
    <property type="entry name" value="SAM_MT_C5"/>
    <property type="match status" value="1"/>
</dbReference>
<evidence type="ECO:0000256" key="4">
    <source>
        <dbReference type="ARBA" id="ARBA00022679"/>
    </source>
</evidence>
<dbReference type="SUPFAM" id="SSF53335">
    <property type="entry name" value="S-adenosyl-L-methionine-dependent methyltransferases"/>
    <property type="match status" value="1"/>
</dbReference>
<evidence type="ECO:0000256" key="12">
    <source>
        <dbReference type="SAM" id="MobiDB-lite"/>
    </source>
</evidence>
<name>A0A0C3CG32_HEBCY</name>
<comment type="subcellular location">
    <subcellularLocation>
        <location evidence="1">Nucleus</location>
    </subcellularLocation>
</comment>
<keyword evidence="7" id="KW-0238">DNA-binding</keyword>
<feature type="domain" description="BAH" evidence="13">
    <location>
        <begin position="422"/>
        <end position="552"/>
    </location>
</feature>
<dbReference type="SMART" id="SM00439">
    <property type="entry name" value="BAH"/>
    <property type="match status" value="1"/>
</dbReference>
<evidence type="ECO:0000259" key="13">
    <source>
        <dbReference type="PROSITE" id="PS51038"/>
    </source>
</evidence>
<dbReference type="InterPro" id="IPR001025">
    <property type="entry name" value="BAH_dom"/>
</dbReference>
<evidence type="ECO:0000256" key="5">
    <source>
        <dbReference type="ARBA" id="ARBA00022691"/>
    </source>
</evidence>
<keyword evidence="5 10" id="KW-0949">S-adenosyl-L-methionine</keyword>
<keyword evidence="8" id="KW-0539">Nucleus</keyword>
<sequence>MAPRRPSAFDVSFPEEARAAEAAEQESLNRPAMQPRSSSAASTSSLGKRKALNQDDMAKRQQLPKAAYYQKKKREILEDDKLVIIGEDGDDEDSDGEKPIRELHGFSVFDPKHRNEMVSLEALEQDDGVDRQFEAAGDVVPSFINDEDAGQEEDMEPQYVHLSSILRYTMDYTDENEPFYIETQYAWYLLKAPSASYQPFYHHFYTPRRIAQLVISRALRHPQEGFAAFLKLFTSKVDIFGRTYLETHLWESVLYIQEAIQDEPEPKKIMAVPFVRHILRNTLSPNDSFRPTREKGPKRKPVPMRKGLIGNPDLAVLKAENQNPTRVTPRIAKLAQGLFREELMVVGGAPPPVNKAEEESNRKKMSARLRRLISRTLKGKKKINYTKDDRISLMADLYTAVSIEGTIYRVGDVVIVPGENLPNAIVGDKVHLEPDSRVDHYFWFGKIMYIIMENQVAHVQWFNHGSQTVIRELAHPQELFLSNDCGQVNLHDIVDKVTVHMGTQASPLQPEEYFCKFMHCTKVGSYTSIDMKHLELCATQLPPNNCSVCLLREESDMEAHPRELRDEYGNPDGVAFAGTLYHLEDFVHYRAEVGPANIGYITHIEIGKESKVTVRKVGRISHLGDILPEKVVRDERHLYLTEEQTSFKVKDLLRVIYVPCYESFQGPQATVEGWVEDSFDQYYLRYCFPRLNVTSWAERRRVSWEELHVCTPCCKERLRRRSNMKRFLAGAREKPLAVLDLFGGVGAFSRGLSEGSGSLTVAYAIEIGPSAARSFLYNSPETVVYNQCANEMLRYTIKSQQGHEVEVPKQKFNDRIPVPPPPRPGEIDVITAGFPCQSHSSLNMYKDANDVKSNLILTTLSFLDYYSPSFAYFENVPGFLRFSLNAVQANQHKVEGGLEMGGLKFLIRALLDMNYQVRFALLQAAHYGTPQRRVRFFLIAAKDGDILPELPQPTHDFPDSQTLDIKIGRGKEKIVPIRTAHGTAAHSFVTIGDAISDLPRFDWKHPRPEKEKPEKRKERRKREANIPSLECNSSKPYCGFQGQIGYFHPAKTTYQERARRNSTSDIQQYTKTVIPAKAERCVNIPLHPKADYHHLAPDQQEWQTVDPSSAVGRKGYLPGWYGRLDKDGVFPTTVTNVDPTAKQSRVLNPYCYRMVTVRELARSQGFPDDFVFEAIGDNVVTMHRQIGNAVPLPVGYALGRELREALFTKWIGQREQAIVIEDDEDHARNVDDMDTD</sequence>
<evidence type="ECO:0000256" key="2">
    <source>
        <dbReference type="ARBA" id="ARBA00011975"/>
    </source>
</evidence>
<evidence type="ECO:0000256" key="7">
    <source>
        <dbReference type="ARBA" id="ARBA00023125"/>
    </source>
</evidence>
<dbReference type="Pfam" id="PF12047">
    <property type="entry name" value="DNMT1-RFD"/>
    <property type="match status" value="1"/>
</dbReference>
<dbReference type="Gene3D" id="3.40.50.150">
    <property type="entry name" value="Vaccinia Virus protein VP39"/>
    <property type="match status" value="1"/>
</dbReference>
<dbReference type="EC" id="2.1.1.37" evidence="2"/>
<reference evidence="15" key="2">
    <citation type="submission" date="2015-01" db="EMBL/GenBank/DDBJ databases">
        <title>Evolutionary Origins and Diversification of the Mycorrhizal Mutualists.</title>
        <authorList>
            <consortium name="DOE Joint Genome Institute"/>
            <consortium name="Mycorrhizal Genomics Consortium"/>
            <person name="Kohler A."/>
            <person name="Kuo A."/>
            <person name="Nagy L.G."/>
            <person name="Floudas D."/>
            <person name="Copeland A."/>
            <person name="Barry K.W."/>
            <person name="Cichocki N."/>
            <person name="Veneault-Fourrey C."/>
            <person name="LaButti K."/>
            <person name="Lindquist E.A."/>
            <person name="Lipzen A."/>
            <person name="Lundell T."/>
            <person name="Morin E."/>
            <person name="Murat C."/>
            <person name="Riley R."/>
            <person name="Ohm R."/>
            <person name="Sun H."/>
            <person name="Tunlid A."/>
            <person name="Henrissat B."/>
            <person name="Grigoriev I.V."/>
            <person name="Hibbett D.S."/>
            <person name="Martin F."/>
        </authorList>
    </citation>
    <scope>NUCLEOTIDE SEQUENCE [LARGE SCALE GENOMIC DNA]</scope>
    <source>
        <strain evidence="15">h7</strain>
    </source>
</reference>
<dbReference type="GO" id="GO:0003886">
    <property type="term" value="F:DNA (cytosine-5-)-methyltransferase activity"/>
    <property type="evidence" value="ECO:0007669"/>
    <property type="project" value="UniProtKB-EC"/>
</dbReference>
<reference evidence="14 15" key="1">
    <citation type="submission" date="2014-04" db="EMBL/GenBank/DDBJ databases">
        <authorList>
            <consortium name="DOE Joint Genome Institute"/>
            <person name="Kuo A."/>
            <person name="Gay G."/>
            <person name="Dore J."/>
            <person name="Kohler A."/>
            <person name="Nagy L.G."/>
            <person name="Floudas D."/>
            <person name="Copeland A."/>
            <person name="Barry K.W."/>
            <person name="Cichocki N."/>
            <person name="Veneault-Fourrey C."/>
            <person name="LaButti K."/>
            <person name="Lindquist E.A."/>
            <person name="Lipzen A."/>
            <person name="Lundell T."/>
            <person name="Morin E."/>
            <person name="Murat C."/>
            <person name="Sun H."/>
            <person name="Tunlid A."/>
            <person name="Henrissat B."/>
            <person name="Grigoriev I.V."/>
            <person name="Hibbett D.S."/>
            <person name="Martin F."/>
            <person name="Nordberg H.P."/>
            <person name="Cantor M.N."/>
            <person name="Hua S.X."/>
        </authorList>
    </citation>
    <scope>NUCLEOTIDE SEQUENCE [LARGE SCALE GENOMIC DNA]</scope>
    <source>
        <strain evidence="15">h7</strain>
    </source>
</reference>
<dbReference type="PANTHER" id="PTHR10629">
    <property type="entry name" value="CYTOSINE-SPECIFIC METHYLTRANSFERASE"/>
    <property type="match status" value="1"/>
</dbReference>
<dbReference type="EMBL" id="KN831769">
    <property type="protein sequence ID" value="KIM47705.1"/>
    <property type="molecule type" value="Genomic_DNA"/>
</dbReference>
<dbReference type="Pfam" id="PF00145">
    <property type="entry name" value="DNA_methylase"/>
    <property type="match status" value="1"/>
</dbReference>
<keyword evidence="15" id="KW-1185">Reference proteome</keyword>
<keyword evidence="6" id="KW-0677">Repeat</keyword>
<dbReference type="PIRSF" id="PIRSF037404">
    <property type="entry name" value="DNMT1"/>
    <property type="match status" value="1"/>
</dbReference>
<dbReference type="InterPro" id="IPR043151">
    <property type="entry name" value="BAH_sf"/>
</dbReference>
<evidence type="ECO:0000256" key="6">
    <source>
        <dbReference type="ARBA" id="ARBA00022737"/>
    </source>
</evidence>
<dbReference type="GO" id="GO:0005634">
    <property type="term" value="C:nucleus"/>
    <property type="evidence" value="ECO:0007669"/>
    <property type="project" value="UniProtKB-SubCell"/>
</dbReference>
<dbReference type="InterPro" id="IPR022702">
    <property type="entry name" value="Cytosine_MeTrfase1_RFD"/>
</dbReference>
<evidence type="ECO:0000256" key="11">
    <source>
        <dbReference type="RuleBase" id="RU000416"/>
    </source>
</evidence>
<evidence type="ECO:0000256" key="3">
    <source>
        <dbReference type="ARBA" id="ARBA00022603"/>
    </source>
</evidence>
<keyword evidence="4 10" id="KW-0808">Transferase</keyword>
<dbReference type="PROSITE" id="PS51038">
    <property type="entry name" value="BAH"/>
    <property type="match status" value="1"/>
</dbReference>
<gene>
    <name evidence="14" type="ORF">M413DRAFT_15837</name>
</gene>
<feature type="region of interest" description="Disordered" evidence="12">
    <location>
        <begin position="1"/>
        <end position="71"/>
    </location>
</feature>
<organism evidence="14 15">
    <name type="scientific">Hebeloma cylindrosporum</name>
    <dbReference type="NCBI Taxonomy" id="76867"/>
    <lineage>
        <taxon>Eukaryota</taxon>
        <taxon>Fungi</taxon>
        <taxon>Dikarya</taxon>
        <taxon>Basidiomycota</taxon>
        <taxon>Agaricomycotina</taxon>
        <taxon>Agaricomycetes</taxon>
        <taxon>Agaricomycetidae</taxon>
        <taxon>Agaricales</taxon>
        <taxon>Agaricineae</taxon>
        <taxon>Hymenogastraceae</taxon>
        <taxon>Hebeloma</taxon>
    </lineage>
</organism>
<dbReference type="Gene3D" id="3.90.120.10">
    <property type="entry name" value="DNA Methylase, subunit A, domain 2"/>
    <property type="match status" value="1"/>
</dbReference>
<comment type="similarity">
    <text evidence="10 11">Belongs to the class I-like SAM-binding methyltransferase superfamily. C5-methyltransferase family.</text>
</comment>
<dbReference type="InterPro" id="IPR029063">
    <property type="entry name" value="SAM-dependent_MTases_sf"/>
</dbReference>
<dbReference type="NCBIfam" id="TIGR00675">
    <property type="entry name" value="dcm"/>
    <property type="match status" value="1"/>
</dbReference>
<dbReference type="OrthoDB" id="5376140at2759"/>
<feature type="region of interest" description="Disordered" evidence="12">
    <location>
        <begin position="285"/>
        <end position="305"/>
    </location>
</feature>
<dbReference type="GO" id="GO:0003677">
    <property type="term" value="F:DNA binding"/>
    <property type="evidence" value="ECO:0007669"/>
    <property type="project" value="UniProtKB-KW"/>
</dbReference>
<dbReference type="Gene3D" id="2.30.30.490">
    <property type="match status" value="2"/>
</dbReference>
<feature type="active site" evidence="9 10">
    <location>
        <position position="836"/>
    </location>
</feature>
<dbReference type="Pfam" id="PF01426">
    <property type="entry name" value="BAH"/>
    <property type="match status" value="1"/>
</dbReference>
<dbReference type="PRINTS" id="PR00105">
    <property type="entry name" value="C5METTRFRASE"/>
</dbReference>
<dbReference type="GO" id="GO:0003682">
    <property type="term" value="F:chromatin binding"/>
    <property type="evidence" value="ECO:0007669"/>
    <property type="project" value="InterPro"/>
</dbReference>
<evidence type="ECO:0000313" key="15">
    <source>
        <dbReference type="Proteomes" id="UP000053424"/>
    </source>
</evidence>
<protein>
    <recommendedName>
        <fullName evidence="2">DNA (cytosine-5-)-methyltransferase</fullName>
        <ecNumber evidence="2">2.1.1.37</ecNumber>
    </recommendedName>
</protein>
<evidence type="ECO:0000313" key="14">
    <source>
        <dbReference type="EMBL" id="KIM47705.1"/>
    </source>
</evidence>
<dbReference type="InterPro" id="IPR050390">
    <property type="entry name" value="C5-Methyltransferase"/>
</dbReference>
<dbReference type="HOGENOM" id="CLU_008262_0_0_1"/>